<proteinExistence type="predicted"/>
<reference evidence="1 2" key="1">
    <citation type="journal article" date="2009" name="Genome Res.">
        <title>Whole genome sequence of Desulfovibrio magneticus strain RS-1 revealed common gene clusters in magnetotactic bacteria.</title>
        <authorList>
            <person name="Nakazawa H."/>
            <person name="Arakaki A."/>
            <person name="Narita-Yamada S."/>
            <person name="Yashiro I."/>
            <person name="Jinno K."/>
            <person name="Aoki N."/>
            <person name="Tsuruyama A."/>
            <person name="Okamura Y."/>
            <person name="Tanikawa S."/>
            <person name="Fujita N."/>
            <person name="Takeyama H."/>
            <person name="Matsunaga T."/>
        </authorList>
    </citation>
    <scope>NUCLEOTIDE SEQUENCE [LARGE SCALE GENOMIC DNA]</scope>
    <source>
        <strain evidence="2">ATCC 700980 / DSM 13731 / RS-1</strain>
    </source>
</reference>
<dbReference type="AlphaFoldDB" id="C4XRA3"/>
<dbReference type="STRING" id="573370.DMR_19570"/>
<evidence type="ECO:0000313" key="2">
    <source>
        <dbReference type="Proteomes" id="UP000009071"/>
    </source>
</evidence>
<dbReference type="NCBIfam" id="TIGR01909">
    <property type="entry name" value="C_GCAxxG_C_C"/>
    <property type="match status" value="1"/>
</dbReference>
<evidence type="ECO:0008006" key="3">
    <source>
        <dbReference type="Google" id="ProtNLM"/>
    </source>
</evidence>
<keyword evidence="2" id="KW-1185">Reference proteome</keyword>
<protein>
    <recommendedName>
        <fullName evidence="3">C_GCAxxG_C_C family redox protein</fullName>
    </recommendedName>
</protein>
<dbReference type="HOGENOM" id="CLU_091283_1_0_7"/>
<dbReference type="Pfam" id="PF09719">
    <property type="entry name" value="C_GCAxxG_C_C"/>
    <property type="match status" value="1"/>
</dbReference>
<gene>
    <name evidence="1" type="ordered locus">DMR_19570</name>
</gene>
<dbReference type="InterPro" id="IPR010181">
    <property type="entry name" value="CGCAxxGCC_motif"/>
</dbReference>
<dbReference type="KEGG" id="dma:DMR_19570"/>
<organism evidence="1 2">
    <name type="scientific">Solidesulfovibrio magneticus (strain ATCC 700980 / DSM 13731 / RS-1)</name>
    <name type="common">Desulfovibrio magneticus</name>
    <dbReference type="NCBI Taxonomy" id="573370"/>
    <lineage>
        <taxon>Bacteria</taxon>
        <taxon>Pseudomonadati</taxon>
        <taxon>Thermodesulfobacteriota</taxon>
        <taxon>Desulfovibrionia</taxon>
        <taxon>Desulfovibrionales</taxon>
        <taxon>Desulfovibrionaceae</taxon>
        <taxon>Solidesulfovibrio</taxon>
    </lineage>
</organism>
<accession>C4XRA3</accession>
<sequence length="202" mass="21069">MRHWPVALGRPFCFRPGPPAASCLRDNVGVWPAGRGQGPGKGRIPREETMADQDIAGKAGEHFAAGCNCAQAVLRCFADQYGLDADTAVRLATGFGVGMGRGGACGAVSGAVMVLGLAGGGGGPDGAAAKAATYARAREFYDRFLERHGSLICRDLMELDPSTPDGLEQARREGRFTARCSRYVGDAAAIVSAMIESLPPRV</sequence>
<dbReference type="EMBL" id="AP010904">
    <property type="protein sequence ID" value="BAH75448.1"/>
    <property type="molecule type" value="Genomic_DNA"/>
</dbReference>
<dbReference type="eggNOG" id="COG1433">
    <property type="taxonomic scope" value="Bacteria"/>
</dbReference>
<evidence type="ECO:0000313" key="1">
    <source>
        <dbReference type="EMBL" id="BAH75448.1"/>
    </source>
</evidence>
<name>C4XRA3_SOLM1</name>
<dbReference type="Proteomes" id="UP000009071">
    <property type="component" value="Chromosome"/>
</dbReference>